<evidence type="ECO:0000259" key="1">
    <source>
        <dbReference type="Pfam" id="PF07992"/>
    </source>
</evidence>
<reference evidence="3" key="4">
    <citation type="submission" date="2017-11" db="EMBL/GenBank/DDBJ databases">
        <title>Complete genome sequence of Serratia sp. ATCC 39006.</title>
        <authorList>
            <person name="Hampton H.G."/>
            <person name="Jackson S.A."/>
            <person name="Jauregui R."/>
            <person name="Poulter G.T.M."/>
            <person name="Salmond G.P.C."/>
            <person name="Fineran P.C."/>
        </authorList>
    </citation>
    <scope>NUCLEOTIDE SEQUENCE</scope>
    <source>
        <strain evidence="3">ATCC 39006</strain>
    </source>
</reference>
<dbReference type="SUPFAM" id="SSF51905">
    <property type="entry name" value="FAD/NAD(P)-binding domain"/>
    <property type="match status" value="1"/>
</dbReference>
<evidence type="ECO:0000313" key="2">
    <source>
        <dbReference type="EMBL" id="AUH01032.1"/>
    </source>
</evidence>
<reference evidence="2 5" key="3">
    <citation type="submission" date="2017-11" db="EMBL/GenBank/DDBJ databases">
        <title>Complete genome sequence of Serratia sp. ATCC 39006 LacA.</title>
        <authorList>
            <person name="Hampton H.G."/>
            <person name="Jackson S.A."/>
            <person name="Jauregui R."/>
            <person name="Poulter G.T.M."/>
            <person name="Salmond G.P.C."/>
            <person name="Fineran P.C."/>
        </authorList>
    </citation>
    <scope>NUCLEOTIDE SEQUENCE [LARGE SCALE GENOMIC DNA]</scope>
    <source>
        <strain evidence="2 5">ATCC 39006</strain>
    </source>
</reference>
<dbReference type="Pfam" id="PF07992">
    <property type="entry name" value="Pyr_redox_2"/>
    <property type="match status" value="1"/>
</dbReference>
<dbReference type="GO" id="GO:0016491">
    <property type="term" value="F:oxidoreductase activity"/>
    <property type="evidence" value="ECO:0007669"/>
    <property type="project" value="InterPro"/>
</dbReference>
<gene>
    <name evidence="2" type="ORF">CWC46_15150</name>
    <name evidence="3" type="ORF">Ser39006_015155</name>
</gene>
<dbReference type="RefSeq" id="WP_021015717.1">
    <property type="nucleotide sequence ID" value="NZ_CP025084.1"/>
</dbReference>
<reference evidence="3 4" key="1">
    <citation type="journal article" date="2013" name="Genome Announc.">
        <title>Draft genome sequence of Serratia sp. strain ATCC 39006, a model bacterium for analysis of the biosynthesis and regulation of prodigiosin, a carbapenem, and gas vesicles.</title>
        <authorList>
            <person name="Fineran P.C."/>
            <person name="Iglesias Cans M.C."/>
            <person name="Ramsay J.P."/>
            <person name="Wilf N.M."/>
            <person name="Cossyleon D."/>
            <person name="McNeil M.B."/>
            <person name="Williamson N.R."/>
            <person name="Monson R.E."/>
            <person name="Becher S.A."/>
            <person name="Stanton J.A."/>
            <person name="Brugger K."/>
            <person name="Brown S.D."/>
            <person name="Salmond G.P."/>
        </authorList>
    </citation>
    <scope>NUCLEOTIDE SEQUENCE [LARGE SCALE GENOMIC DNA]</scope>
    <source>
        <strain evidence="3">ATCC 39006</strain>
        <strain evidence="4">ATCC 39006 / SC 11482</strain>
    </source>
</reference>
<feature type="domain" description="FAD/NAD(P)-binding" evidence="1">
    <location>
        <begin position="2"/>
        <end position="197"/>
    </location>
</feature>
<dbReference type="AlphaFoldDB" id="A0A2I5T949"/>
<dbReference type="STRING" id="104623.Ser39006_02452"/>
<protein>
    <recommendedName>
        <fullName evidence="1">FAD/NAD(P)-binding domain-containing protein</fullName>
    </recommendedName>
</protein>
<dbReference type="Proteomes" id="UP000017700">
    <property type="component" value="Chromosome"/>
</dbReference>
<dbReference type="Gene3D" id="3.50.50.60">
    <property type="entry name" value="FAD/NAD(P)-binding domain"/>
    <property type="match status" value="2"/>
</dbReference>
<dbReference type="InterPro" id="IPR036188">
    <property type="entry name" value="FAD/NAD-bd_sf"/>
</dbReference>
<name>A0A2I5T949_SERS3</name>
<evidence type="ECO:0000313" key="5">
    <source>
        <dbReference type="Proteomes" id="UP000233778"/>
    </source>
</evidence>
<proteinExistence type="predicted"/>
<dbReference type="KEGG" id="serq:CWC46_15150"/>
<organism evidence="3 4">
    <name type="scientific">Serratia sp. (strain ATCC 39006)</name>
    <name type="common">Prodigiosinella confusarubida</name>
    <dbReference type="NCBI Taxonomy" id="104623"/>
    <lineage>
        <taxon>Bacteria</taxon>
        <taxon>Pseudomonadati</taxon>
        <taxon>Pseudomonadota</taxon>
        <taxon>Gammaproteobacteria</taxon>
        <taxon>Enterobacterales</taxon>
        <taxon>Pectobacteriaceae</taxon>
        <taxon>Prodigiosinella</taxon>
    </lineage>
</organism>
<dbReference type="EMBL" id="CP025084">
    <property type="protein sequence ID" value="AUH05353.1"/>
    <property type="molecule type" value="Genomic_DNA"/>
</dbReference>
<dbReference type="Proteomes" id="UP000233778">
    <property type="component" value="Chromosome"/>
</dbReference>
<dbReference type="KEGG" id="sera:Ser39006_015155"/>
<dbReference type="EMBL" id="CP025085">
    <property type="protein sequence ID" value="AUH01032.1"/>
    <property type="molecule type" value="Genomic_DNA"/>
</dbReference>
<keyword evidence="4" id="KW-1185">Reference proteome</keyword>
<sequence length="358" mass="39398">MYDYIIVGGGPSAAIEAHRLAMNNASVLMIYKQPGGTMSMMGSRRLQSYCHELELPDSAIGLDNFMSQLTFSPTADEYITYVSHYIDNQPVERIIGDVVFITHDDNVFICKVSNRQGVDGYRATHLVLATGIQPKRISEALYQFNTITCFDAYKLLIKGNPALREYKQAIIIGGGNSAFQLAESAAAAGLNTTILAKNYLGVFPQETNDRYALRAPTQSVIERIWKSQTDPLITPLNFFIYTSLAFYNDELVVNLLECENACHIANLSINNASYISSCDNTSRQNNTEKQLCISTAETLFISAIGTEGCIPENDIPSLKLNHEGFVDNVKGKTGLSGLYVCGTLAGARSVNDMQITEY</sequence>
<accession>A0A2I5T949</accession>
<dbReference type="PRINTS" id="PR00411">
    <property type="entry name" value="PNDRDTASEI"/>
</dbReference>
<dbReference type="InterPro" id="IPR023753">
    <property type="entry name" value="FAD/NAD-binding_dom"/>
</dbReference>
<reference evidence="3" key="2">
    <citation type="submission" date="2013-09" db="EMBL/GenBank/DDBJ databases">
        <authorList>
            <person name="Wang G."/>
            <person name="Yang Y."/>
            <person name="Su Y."/>
        </authorList>
    </citation>
    <scope>NUCLEOTIDE SEQUENCE</scope>
    <source>
        <strain evidence="3">ATCC 39006</strain>
    </source>
</reference>
<evidence type="ECO:0000313" key="3">
    <source>
        <dbReference type="EMBL" id="AUH05353.1"/>
    </source>
</evidence>
<dbReference type="PRINTS" id="PR00368">
    <property type="entry name" value="FADPNR"/>
</dbReference>
<dbReference type="OrthoDB" id="109585at2"/>
<evidence type="ECO:0000313" key="4">
    <source>
        <dbReference type="Proteomes" id="UP000017700"/>
    </source>
</evidence>